<keyword evidence="2" id="KW-1185">Reference proteome</keyword>
<organism evidence="1 2">
    <name type="scientific">Durusdinium trenchii</name>
    <dbReference type="NCBI Taxonomy" id="1381693"/>
    <lineage>
        <taxon>Eukaryota</taxon>
        <taxon>Sar</taxon>
        <taxon>Alveolata</taxon>
        <taxon>Dinophyceae</taxon>
        <taxon>Suessiales</taxon>
        <taxon>Symbiodiniaceae</taxon>
        <taxon>Durusdinium</taxon>
    </lineage>
</organism>
<evidence type="ECO:0000313" key="2">
    <source>
        <dbReference type="Proteomes" id="UP001642464"/>
    </source>
</evidence>
<dbReference type="Proteomes" id="UP001642464">
    <property type="component" value="Unassembled WGS sequence"/>
</dbReference>
<accession>A0ABP0MYY6</accession>
<dbReference type="EMBL" id="CAXAMM010025255">
    <property type="protein sequence ID" value="CAK9056713.1"/>
    <property type="molecule type" value="Genomic_DNA"/>
</dbReference>
<gene>
    <name evidence="1" type="ORF">SCF082_LOCUS30533</name>
</gene>
<feature type="non-terminal residue" evidence="1">
    <location>
        <position position="238"/>
    </location>
</feature>
<name>A0ABP0MYY6_9DINO</name>
<sequence length="238" mass="26499">MEFAKAVYIERASKSRTIPLYYLGLSEKEGEKEWQTHHMNSWLSEGFLDGSLALPVGAPALMSKELPAELATSLPPKPELTTLVWSEKKVDGLQTLRTPDKLLQTWHDHSLFGRRNQEWLKATRESVPLDCKEGDKEKAKKSAADVNIAAGTTIAGYYKGSFHMKGGKGKKAEEELEVRETDCQYILEDSSSEATNFKMTAKNLVLFRPENAPTSEEKKTPDGAYQLPLTSMAGCLDT</sequence>
<evidence type="ECO:0008006" key="3">
    <source>
        <dbReference type="Google" id="ProtNLM"/>
    </source>
</evidence>
<proteinExistence type="predicted"/>
<comment type="caution">
    <text evidence="1">The sequence shown here is derived from an EMBL/GenBank/DDBJ whole genome shotgun (WGS) entry which is preliminary data.</text>
</comment>
<evidence type="ECO:0000313" key="1">
    <source>
        <dbReference type="EMBL" id="CAK9056713.1"/>
    </source>
</evidence>
<protein>
    <recommendedName>
        <fullName evidence="3">GYF domain-containing protein</fullName>
    </recommendedName>
</protein>
<reference evidence="1 2" key="1">
    <citation type="submission" date="2024-02" db="EMBL/GenBank/DDBJ databases">
        <authorList>
            <person name="Chen Y."/>
            <person name="Shah S."/>
            <person name="Dougan E. K."/>
            <person name="Thang M."/>
            <person name="Chan C."/>
        </authorList>
    </citation>
    <scope>NUCLEOTIDE SEQUENCE [LARGE SCALE GENOMIC DNA]</scope>
</reference>